<dbReference type="PRINTS" id="PR00455">
    <property type="entry name" value="HTHTETR"/>
</dbReference>
<dbReference type="Proteomes" id="UP000271870">
    <property type="component" value="Unassembled WGS sequence"/>
</dbReference>
<dbReference type="GO" id="GO:0003677">
    <property type="term" value="F:DNA binding"/>
    <property type="evidence" value="ECO:0007669"/>
    <property type="project" value="UniProtKB-KW"/>
</dbReference>
<evidence type="ECO:0000313" key="8">
    <source>
        <dbReference type="Proteomes" id="UP000271870"/>
    </source>
</evidence>
<dbReference type="InterPro" id="IPR009057">
    <property type="entry name" value="Homeodomain-like_sf"/>
</dbReference>
<evidence type="ECO:0000313" key="7">
    <source>
        <dbReference type="EMBL" id="RNM28622.1"/>
    </source>
</evidence>
<feature type="DNA-binding region" description="H-T-H motif" evidence="5">
    <location>
        <begin position="33"/>
        <end position="52"/>
    </location>
</feature>
<keyword evidence="2" id="KW-0805">Transcription regulation</keyword>
<dbReference type="InterPro" id="IPR050624">
    <property type="entry name" value="HTH-type_Tx_Regulator"/>
</dbReference>
<sequence length="216" mass="24869">MARKTKQQAHETKLQIMDAALRLFSEHGVSSTSLSDIATAAGVTRGAIYWHFKNKAELFDEIWARSEAKVSDFETEYQAKFPDDPLHVLRELLIYILRLTESDIQWRSMMEIIFHKCEFVGEMLPTFNGRRDLYLDCYEQIEASLMNCIRQGMLPMDVNPRRAAVVMRAYLSGIMENWLFLPTSFDLKNEAPYLVDGLIDMLRSSPALRQTSCSDA</sequence>
<evidence type="ECO:0000259" key="6">
    <source>
        <dbReference type="PROSITE" id="PS50977"/>
    </source>
</evidence>
<name>A0ABX9X1I0_9GAMM</name>
<dbReference type="RefSeq" id="WP_123249797.1">
    <property type="nucleotide sequence ID" value="NZ_RJLS01000001.1"/>
</dbReference>
<proteinExistence type="predicted"/>
<keyword evidence="4" id="KW-0804">Transcription</keyword>
<keyword evidence="3 5" id="KW-0238">DNA-binding</keyword>
<evidence type="ECO:0000256" key="2">
    <source>
        <dbReference type="ARBA" id="ARBA00023015"/>
    </source>
</evidence>
<organism evidence="7 8">
    <name type="scientific">Dickeya undicola</name>
    <dbReference type="NCBI Taxonomy" id="1577887"/>
    <lineage>
        <taxon>Bacteria</taxon>
        <taxon>Pseudomonadati</taxon>
        <taxon>Pseudomonadota</taxon>
        <taxon>Gammaproteobacteria</taxon>
        <taxon>Enterobacterales</taxon>
        <taxon>Pectobacteriaceae</taxon>
        <taxon>Dickeya</taxon>
    </lineage>
</organism>
<dbReference type="PANTHER" id="PTHR43479:SF11">
    <property type="entry name" value="ACREF_ENVCD OPERON REPRESSOR-RELATED"/>
    <property type="match status" value="1"/>
</dbReference>
<dbReference type="PROSITE" id="PS50977">
    <property type="entry name" value="HTH_TETR_2"/>
    <property type="match status" value="1"/>
</dbReference>
<dbReference type="PROSITE" id="PS01081">
    <property type="entry name" value="HTH_TETR_1"/>
    <property type="match status" value="1"/>
</dbReference>
<evidence type="ECO:0000256" key="4">
    <source>
        <dbReference type="ARBA" id="ARBA00023163"/>
    </source>
</evidence>
<dbReference type="NCBIfam" id="NF007949">
    <property type="entry name" value="PRK10668.1"/>
    <property type="match status" value="1"/>
</dbReference>
<keyword evidence="8" id="KW-1185">Reference proteome</keyword>
<reference evidence="7 8" key="1">
    <citation type="submission" date="2018-11" db="EMBL/GenBank/DDBJ databases">
        <title>Characterization of surface water Dickeya isolates.</title>
        <authorList>
            <person name="Van Gijsegem F."/>
            <person name="Pedron J."/>
        </authorList>
    </citation>
    <scope>NUCLEOTIDE SEQUENCE [LARGE SCALE GENOMIC DNA]</scope>
    <source>
        <strain evidence="7 8">FVG10-MFV-A16</strain>
    </source>
</reference>
<evidence type="ECO:0000256" key="5">
    <source>
        <dbReference type="PROSITE-ProRule" id="PRU00335"/>
    </source>
</evidence>
<dbReference type="InterPro" id="IPR036271">
    <property type="entry name" value="Tet_transcr_reg_TetR-rel_C_sf"/>
</dbReference>
<dbReference type="InterPro" id="IPR013572">
    <property type="entry name" value="Tscrpt_reg_MAATS_C"/>
</dbReference>
<dbReference type="InterPro" id="IPR001647">
    <property type="entry name" value="HTH_TetR"/>
</dbReference>
<gene>
    <name evidence="7" type="primary">acrR</name>
    <name evidence="7" type="ORF">EFS38_00900</name>
</gene>
<feature type="domain" description="HTH tetR-type" evidence="6">
    <location>
        <begin position="10"/>
        <end position="70"/>
    </location>
</feature>
<dbReference type="Gene3D" id="1.10.357.10">
    <property type="entry name" value="Tetracycline Repressor, domain 2"/>
    <property type="match status" value="1"/>
</dbReference>
<dbReference type="EMBL" id="RJLS01000001">
    <property type="protein sequence ID" value="RNM28622.1"/>
    <property type="molecule type" value="Genomic_DNA"/>
</dbReference>
<dbReference type="Pfam" id="PF00440">
    <property type="entry name" value="TetR_N"/>
    <property type="match status" value="1"/>
</dbReference>
<dbReference type="Pfam" id="PF08361">
    <property type="entry name" value="TetR_C_2"/>
    <property type="match status" value="1"/>
</dbReference>
<dbReference type="PANTHER" id="PTHR43479">
    <property type="entry name" value="ACREF/ENVCD OPERON REPRESSOR-RELATED"/>
    <property type="match status" value="1"/>
</dbReference>
<evidence type="ECO:0000256" key="1">
    <source>
        <dbReference type="ARBA" id="ARBA00022491"/>
    </source>
</evidence>
<evidence type="ECO:0000256" key="3">
    <source>
        <dbReference type="ARBA" id="ARBA00023125"/>
    </source>
</evidence>
<accession>A0ABX9X1I0</accession>
<dbReference type="InterPro" id="IPR023772">
    <property type="entry name" value="DNA-bd_HTH_TetR-type_CS"/>
</dbReference>
<dbReference type="SUPFAM" id="SSF48498">
    <property type="entry name" value="Tetracyclin repressor-like, C-terminal domain"/>
    <property type="match status" value="1"/>
</dbReference>
<protein>
    <submittedName>
        <fullName evidence="7">DNA-binding transcriptional repressor AcrR</fullName>
    </submittedName>
</protein>
<keyword evidence="1" id="KW-0678">Repressor</keyword>
<comment type="caution">
    <text evidence="7">The sequence shown here is derived from an EMBL/GenBank/DDBJ whole genome shotgun (WGS) entry which is preliminary data.</text>
</comment>
<dbReference type="SUPFAM" id="SSF46689">
    <property type="entry name" value="Homeodomain-like"/>
    <property type="match status" value="1"/>
</dbReference>